<feature type="domain" description="Yeast cell wall synthesis Kre9/Knh1-like N-terminal" evidence="4">
    <location>
        <begin position="25"/>
        <end position="125"/>
    </location>
</feature>
<keyword evidence="1 2" id="KW-0732">Signal</keyword>
<proteinExistence type="predicted"/>
<comment type="caution">
    <text evidence="5">The sequence shown here is derived from an EMBL/GenBank/DDBJ whole genome shotgun (WGS) entry which is preliminary data.</text>
</comment>
<evidence type="ECO:0000256" key="1">
    <source>
        <dbReference type="ARBA" id="ARBA00022729"/>
    </source>
</evidence>
<evidence type="ECO:0000259" key="4">
    <source>
        <dbReference type="Pfam" id="PF10342"/>
    </source>
</evidence>
<keyword evidence="6" id="KW-1185">Reference proteome</keyword>
<dbReference type="GO" id="GO:0005576">
    <property type="term" value="C:extracellular region"/>
    <property type="evidence" value="ECO:0007669"/>
    <property type="project" value="TreeGrafter"/>
</dbReference>
<dbReference type="PANTHER" id="PTHR28154">
    <property type="entry name" value="CELL WALL SYNTHESIS PROTEIN KNH1-RELATED"/>
    <property type="match status" value="1"/>
</dbReference>
<dbReference type="Pfam" id="PF10342">
    <property type="entry name" value="Kre9_KNH"/>
    <property type="match status" value="1"/>
</dbReference>
<dbReference type="InterPro" id="IPR045328">
    <property type="entry name" value="Kre9/Knh1"/>
</dbReference>
<feature type="signal peptide" evidence="2">
    <location>
        <begin position="1"/>
        <end position="19"/>
    </location>
</feature>
<gene>
    <name evidence="5" type="primary">KRE9</name>
    <name evidence="5" type="ORF">LSUE1_G007167</name>
</gene>
<dbReference type="GO" id="GO:0042546">
    <property type="term" value="P:cell wall biogenesis"/>
    <property type="evidence" value="ECO:0007669"/>
    <property type="project" value="InterPro"/>
</dbReference>
<protein>
    <submittedName>
        <fullName evidence="5">Cell wall synthesis protein KRE9</fullName>
    </submittedName>
</protein>
<dbReference type="EMBL" id="QGMK01001276">
    <property type="protein sequence ID" value="TVY71307.1"/>
    <property type="molecule type" value="Genomic_DNA"/>
</dbReference>
<organism evidence="5 6">
    <name type="scientific">Lachnellula suecica</name>
    <dbReference type="NCBI Taxonomy" id="602035"/>
    <lineage>
        <taxon>Eukaryota</taxon>
        <taxon>Fungi</taxon>
        <taxon>Dikarya</taxon>
        <taxon>Ascomycota</taxon>
        <taxon>Pezizomycotina</taxon>
        <taxon>Leotiomycetes</taxon>
        <taxon>Helotiales</taxon>
        <taxon>Lachnaceae</taxon>
        <taxon>Lachnellula</taxon>
    </lineage>
</organism>
<feature type="domain" description="Yeast cell wall synthesis Kre9/Knh1 C-terminal" evidence="3">
    <location>
        <begin position="171"/>
        <end position="249"/>
    </location>
</feature>
<feature type="chain" id="PRO_5035933864" evidence="2">
    <location>
        <begin position="20"/>
        <end position="259"/>
    </location>
</feature>
<dbReference type="Proteomes" id="UP000469558">
    <property type="component" value="Unassembled WGS sequence"/>
</dbReference>
<dbReference type="OrthoDB" id="2432613at2759"/>
<dbReference type="GO" id="GO:0006078">
    <property type="term" value="P:(1-&gt;6)-beta-D-glucan biosynthetic process"/>
    <property type="evidence" value="ECO:0007669"/>
    <property type="project" value="InterPro"/>
</dbReference>
<dbReference type="PANTHER" id="PTHR28154:SF1">
    <property type="entry name" value="CELL WALL SYNTHESIS PROTEIN KNH1-RELATED"/>
    <property type="match status" value="1"/>
</dbReference>
<dbReference type="GO" id="GO:0031505">
    <property type="term" value="P:fungal-type cell wall organization"/>
    <property type="evidence" value="ECO:0007669"/>
    <property type="project" value="TreeGrafter"/>
</dbReference>
<dbReference type="InterPro" id="IPR008659">
    <property type="entry name" value="Kre9/Knh1_C"/>
</dbReference>
<reference evidence="5 6" key="1">
    <citation type="submission" date="2018-05" db="EMBL/GenBank/DDBJ databases">
        <title>Genome sequencing and assembly of the regulated plant pathogen Lachnellula willkommii and related sister species for the development of diagnostic species identification markers.</title>
        <authorList>
            <person name="Giroux E."/>
            <person name="Bilodeau G."/>
        </authorList>
    </citation>
    <scope>NUCLEOTIDE SEQUENCE [LARGE SCALE GENOMIC DNA]</scope>
    <source>
        <strain evidence="5 6">CBS 268.59</strain>
    </source>
</reference>
<evidence type="ECO:0000313" key="5">
    <source>
        <dbReference type="EMBL" id="TVY71307.1"/>
    </source>
</evidence>
<accession>A0A8T9C079</accession>
<evidence type="ECO:0000256" key="2">
    <source>
        <dbReference type="SAM" id="SignalP"/>
    </source>
</evidence>
<dbReference type="AlphaFoldDB" id="A0A8T9C079"/>
<evidence type="ECO:0000259" key="3">
    <source>
        <dbReference type="Pfam" id="PF05390"/>
    </source>
</evidence>
<sequence length="259" mass="25651">MRFSGALVVLATLAPFASAVPIISSPAAGASLPGGAAIKVTWADDGVAPAISALTTYQIFLYSGANASPAQLWASPAASFTAGNSASITIPLGTGGSTTNAYFLGLQSTATAGGTVTTYSSRFTLTGMTGSFAPAVVTANAAVTGTAGPPTVNAVASAAVPAAGTTAAGDFGIAYTLQTGLTRYAPMQPIPPTAITATATTPLYPTSAVQFASTYMAVPSILTTLTQPQTYSAASHANTAAPAAQPSDDMAKFLARWKD</sequence>
<name>A0A8T9C079_9HELO</name>
<dbReference type="InterPro" id="IPR018466">
    <property type="entry name" value="Kre9/Knh1-like_N"/>
</dbReference>
<evidence type="ECO:0000313" key="6">
    <source>
        <dbReference type="Proteomes" id="UP000469558"/>
    </source>
</evidence>
<dbReference type="Pfam" id="PF05390">
    <property type="entry name" value="Kre9_KNH1_C"/>
    <property type="match status" value="1"/>
</dbReference>